<name>A0AAI8VCA1_9PEZI</name>
<keyword evidence="2" id="KW-0812">Transmembrane</keyword>
<feature type="compositionally biased region" description="Polar residues" evidence="1">
    <location>
        <begin position="124"/>
        <end position="136"/>
    </location>
</feature>
<dbReference type="Proteomes" id="UP001295740">
    <property type="component" value="Unassembled WGS sequence"/>
</dbReference>
<comment type="caution">
    <text evidence="3">The sequence shown here is derived from an EMBL/GenBank/DDBJ whole genome shotgun (WGS) entry which is preliminary data.</text>
</comment>
<dbReference type="AlphaFoldDB" id="A0AAI8VCA1"/>
<dbReference type="EMBL" id="CAUWAG010000004">
    <property type="protein sequence ID" value="CAJ2502295.1"/>
    <property type="molecule type" value="Genomic_DNA"/>
</dbReference>
<protein>
    <submittedName>
        <fullName evidence="3">Uu.00g096890.m01.CDS01</fullName>
    </submittedName>
</protein>
<gene>
    <name evidence="3" type="ORF">KHLLAP_LOCUS2763</name>
</gene>
<evidence type="ECO:0000313" key="4">
    <source>
        <dbReference type="Proteomes" id="UP001295740"/>
    </source>
</evidence>
<evidence type="ECO:0000256" key="1">
    <source>
        <dbReference type="SAM" id="MobiDB-lite"/>
    </source>
</evidence>
<keyword evidence="2" id="KW-0472">Membrane</keyword>
<dbReference type="Gene3D" id="2.120.10.70">
    <property type="entry name" value="Fucose-specific lectin"/>
    <property type="match status" value="1"/>
</dbReference>
<feature type="transmembrane region" description="Helical" evidence="2">
    <location>
        <begin position="84"/>
        <end position="104"/>
    </location>
</feature>
<keyword evidence="2" id="KW-1133">Transmembrane helix</keyword>
<accession>A0AAI8VCA1</accession>
<organism evidence="3 4">
    <name type="scientific">Anthostomella pinea</name>
    <dbReference type="NCBI Taxonomy" id="933095"/>
    <lineage>
        <taxon>Eukaryota</taxon>
        <taxon>Fungi</taxon>
        <taxon>Dikarya</taxon>
        <taxon>Ascomycota</taxon>
        <taxon>Pezizomycotina</taxon>
        <taxon>Sordariomycetes</taxon>
        <taxon>Xylariomycetidae</taxon>
        <taxon>Xylariales</taxon>
        <taxon>Xylariaceae</taxon>
        <taxon>Anthostomella</taxon>
    </lineage>
</organism>
<sequence length="469" mass="51041">MQQPFSTLEIRGVEFHGPYDRDISQKEGTHQHDSLYPQVVPAAQLPRSVNDPEAYATLERPHSPQPPVIERKPVSTICGIQRRIFYITVVIVLLVIVGATAGGVEGALLVNHHNQETSPDPGGDSSTGVPSNNTVSKPGIANINVLSSSRLKSTNWTDAEGFAHRAVFFQDPYNSIIARRWDVQNTTWSTTNLTQIIKGPTTSLNPLPNTPLASAACKYNNTTIEVQLWFLTPNYSIRNVRLLSPTAHPEAWEFDNLNGATLRTMPGSDLDAAWQRCRLGDCIGNWLVAYQAPDGNINMANASHWVNAPNAVGRGGVADNSSLAITAQLDGVWADRVALVSESLTSATGGSMQKTGFNGAWDPDDGYLISDLPLPSPMLQFAATVMRNFTETLSLALLPNGTVTGDWWAQQWHSIPIVKFSGGPSALNFSAVSTSEDAMFYGMTNDEILEYSLDQLDPSSFVYVGRVFP</sequence>
<proteinExistence type="predicted"/>
<keyword evidence="4" id="KW-1185">Reference proteome</keyword>
<reference evidence="3" key="1">
    <citation type="submission" date="2023-10" db="EMBL/GenBank/DDBJ databases">
        <authorList>
            <person name="Hackl T."/>
        </authorList>
    </citation>
    <scope>NUCLEOTIDE SEQUENCE</scope>
</reference>
<evidence type="ECO:0000256" key="2">
    <source>
        <dbReference type="SAM" id="Phobius"/>
    </source>
</evidence>
<feature type="region of interest" description="Disordered" evidence="1">
    <location>
        <begin position="113"/>
        <end position="136"/>
    </location>
</feature>
<evidence type="ECO:0000313" key="3">
    <source>
        <dbReference type="EMBL" id="CAJ2502295.1"/>
    </source>
</evidence>